<reference evidence="2" key="1">
    <citation type="submission" date="2020-08" db="EMBL/GenBank/DDBJ databases">
        <title>Multicomponent nature underlies the extraordinary mechanical properties of spider dragline silk.</title>
        <authorList>
            <person name="Kono N."/>
            <person name="Nakamura H."/>
            <person name="Mori M."/>
            <person name="Yoshida Y."/>
            <person name="Ohtoshi R."/>
            <person name="Malay A.D."/>
            <person name="Moran D.A.P."/>
            <person name="Tomita M."/>
            <person name="Numata K."/>
            <person name="Arakawa K."/>
        </authorList>
    </citation>
    <scope>NUCLEOTIDE SEQUENCE</scope>
</reference>
<dbReference type="AlphaFoldDB" id="A0A8X6XZE8"/>
<feature type="region of interest" description="Disordered" evidence="1">
    <location>
        <begin position="30"/>
        <end position="56"/>
    </location>
</feature>
<comment type="caution">
    <text evidence="2">The sequence shown here is derived from an EMBL/GenBank/DDBJ whole genome shotgun (WGS) entry which is preliminary data.</text>
</comment>
<organism evidence="2 3">
    <name type="scientific">Trichonephila inaurata madagascariensis</name>
    <dbReference type="NCBI Taxonomy" id="2747483"/>
    <lineage>
        <taxon>Eukaryota</taxon>
        <taxon>Metazoa</taxon>
        <taxon>Ecdysozoa</taxon>
        <taxon>Arthropoda</taxon>
        <taxon>Chelicerata</taxon>
        <taxon>Arachnida</taxon>
        <taxon>Araneae</taxon>
        <taxon>Araneomorphae</taxon>
        <taxon>Entelegynae</taxon>
        <taxon>Araneoidea</taxon>
        <taxon>Nephilidae</taxon>
        <taxon>Trichonephila</taxon>
        <taxon>Trichonephila inaurata</taxon>
    </lineage>
</organism>
<accession>A0A8X6XZE8</accession>
<evidence type="ECO:0000313" key="3">
    <source>
        <dbReference type="Proteomes" id="UP000886998"/>
    </source>
</evidence>
<dbReference type="Proteomes" id="UP000886998">
    <property type="component" value="Unassembled WGS sequence"/>
</dbReference>
<name>A0A8X6XZE8_9ARAC</name>
<sequence>MFKNCRKENLRIVALELGETVAEKELIQHTIKDRKKAEEDRKTAEEDRKKEAENRLREKELELEIARLHVGVNSDNERTGETSESVELRCPSQVFRHTPREQPREEIKGVLSTSSSGFLRAKTHRDHSPTPATPKVVDLKNLIESSDLFRVDIEFVKTLITNILEDKKEKLEKGKREIELEKKLA</sequence>
<protein>
    <submittedName>
        <fullName evidence="2">Uncharacterized protein</fullName>
    </submittedName>
</protein>
<evidence type="ECO:0000256" key="1">
    <source>
        <dbReference type="SAM" id="MobiDB-lite"/>
    </source>
</evidence>
<evidence type="ECO:0000313" key="2">
    <source>
        <dbReference type="EMBL" id="GFY61375.1"/>
    </source>
</evidence>
<gene>
    <name evidence="2" type="ORF">TNIN_431941</name>
</gene>
<dbReference type="EMBL" id="BMAV01013619">
    <property type="protein sequence ID" value="GFY61375.1"/>
    <property type="molecule type" value="Genomic_DNA"/>
</dbReference>
<proteinExistence type="predicted"/>
<keyword evidence="3" id="KW-1185">Reference proteome</keyword>